<feature type="region of interest" description="Disordered" evidence="1">
    <location>
        <begin position="110"/>
        <end position="129"/>
    </location>
</feature>
<name>A0ABZ0B859_9SPHN</name>
<feature type="region of interest" description="Disordered" evidence="1">
    <location>
        <begin position="140"/>
        <end position="189"/>
    </location>
</feature>
<sequence>MPAPAFLSRLNSPATVAVAAAIVTAAALWSIPIHVIEAWVVQSGLPAILPAAAPPLGLWARGGILIAGVGGVALVVSLVFARMAGPTSFPMLSYRPADDVSESDETIDYSAPQIRRADAHPDAPPRPPLRAAIDLMEKESRTAEAKALKPERPPERPLPTDLDRPLSQYDPGAVPATPATPSESVRPLAGLRRPQVFDHGERFETFALTPPADLTGEHMPTGATASDNREGALAAPQTDASVHALLDRLERGVARRHTRTARTETASHQPADRSALDETLAQLRRMAAAG</sequence>
<feature type="compositionally biased region" description="Basic and acidic residues" evidence="1">
    <location>
        <begin position="140"/>
        <end position="155"/>
    </location>
</feature>
<protein>
    <submittedName>
        <fullName evidence="3">Uncharacterized protein</fullName>
    </submittedName>
</protein>
<reference evidence="3 4" key="1">
    <citation type="submission" date="2023-09" db="EMBL/GenBank/DDBJ databases">
        <authorList>
            <person name="Rey-Velasco X."/>
        </authorList>
    </citation>
    <scope>NUCLEOTIDE SEQUENCE [LARGE SCALE GENOMIC DNA]</scope>
    <source>
        <strain evidence="3 4">W311</strain>
    </source>
</reference>
<proteinExistence type="predicted"/>
<keyword evidence="4" id="KW-1185">Reference proteome</keyword>
<dbReference type="RefSeq" id="WP_313914616.1">
    <property type="nucleotide sequence ID" value="NZ_CP135076.1"/>
</dbReference>
<evidence type="ECO:0000313" key="3">
    <source>
        <dbReference type="EMBL" id="WNO53296.1"/>
    </source>
</evidence>
<evidence type="ECO:0000256" key="1">
    <source>
        <dbReference type="SAM" id="MobiDB-lite"/>
    </source>
</evidence>
<feature type="region of interest" description="Disordered" evidence="1">
    <location>
        <begin position="254"/>
        <end position="276"/>
    </location>
</feature>
<organism evidence="3 4">
    <name type="scientific">Stakelama saccharophila</name>
    <dbReference type="NCBI Taxonomy" id="3075605"/>
    <lineage>
        <taxon>Bacteria</taxon>
        <taxon>Pseudomonadati</taxon>
        <taxon>Pseudomonadota</taxon>
        <taxon>Alphaproteobacteria</taxon>
        <taxon>Sphingomonadales</taxon>
        <taxon>Sphingomonadaceae</taxon>
        <taxon>Stakelama</taxon>
    </lineage>
</organism>
<keyword evidence="2" id="KW-0472">Membrane</keyword>
<evidence type="ECO:0000313" key="4">
    <source>
        <dbReference type="Proteomes" id="UP001302249"/>
    </source>
</evidence>
<accession>A0ABZ0B859</accession>
<dbReference type="EMBL" id="CP135076">
    <property type="protein sequence ID" value="WNO53296.1"/>
    <property type="molecule type" value="Genomic_DNA"/>
</dbReference>
<dbReference type="Proteomes" id="UP001302249">
    <property type="component" value="Chromosome"/>
</dbReference>
<keyword evidence="2" id="KW-1133">Transmembrane helix</keyword>
<feature type="transmembrane region" description="Helical" evidence="2">
    <location>
        <begin position="62"/>
        <end position="81"/>
    </location>
</feature>
<keyword evidence="2" id="KW-0812">Transmembrane</keyword>
<evidence type="ECO:0000256" key="2">
    <source>
        <dbReference type="SAM" id="Phobius"/>
    </source>
</evidence>
<gene>
    <name evidence="3" type="ORF">RPR59_12710</name>
</gene>